<protein>
    <submittedName>
        <fullName evidence="1">Uncharacterized protein</fullName>
    </submittedName>
</protein>
<dbReference type="OrthoDB" id="4505768at2759"/>
<dbReference type="VEuPathDB" id="FungiDB:P175DRAFT_0519695"/>
<name>A0A0F8XAS8_9EURO</name>
<dbReference type="VEuPathDB" id="FungiDB:P175DRAFT_0510356"/>
<proteinExistence type="predicted"/>
<accession>A0A0F8XAS8</accession>
<evidence type="ECO:0000313" key="1">
    <source>
        <dbReference type="EMBL" id="KKK20707.1"/>
    </source>
</evidence>
<sequence length="493" mass="57240">HIPDLLAVVATPDPELEDPVSGATRVVWDAIESLAWRSQHMQILLFIIHTQTDWPWKQQPRYIMTTRQQKTWQQLWQMAMQESRRSPDPMEVEDQPPAVQPFIMTVIETACLEFCIELLNQKIKVHEYESLLICAMAMLGWGEVTWRGPESYPPIISRVLKVARFMLVQKALWLDPQYMEIIRMWAAAAEQGSWMGDAVDEELGFIIDEGYVEGPNTPVVFPLSSPLSSLLSPPTALIYWIPRTQGMPFQAGVDWMVQQFMVRGQHGPVEVLLDWRTFRLKIHYNTTAPGHVTWMGQEWLLYKEMNQWPAIPWDQLFDNPTEATPGWSFLQDARTRWPVAGCSWLLDWIVQEPAMACTFTTQGEVSGPKIQKYFQQVAYHYHNPRLWGPDVGSGWDWTSERFREVLKQESWTSMGLSYPLNIAHYWDIAVEREQEMATIEADEDPNKIRNIMDEQASHTPHVAGMIYGWEVTEFKGSTTTRQLKFRASSMDWY</sequence>
<keyword evidence="2" id="KW-1185">Reference proteome</keyword>
<dbReference type="AlphaFoldDB" id="A0A0F8XAS8"/>
<dbReference type="Proteomes" id="UP000034947">
    <property type="component" value="Unassembled WGS sequence"/>
</dbReference>
<evidence type="ECO:0000313" key="2">
    <source>
        <dbReference type="Proteomes" id="UP000034947"/>
    </source>
</evidence>
<gene>
    <name evidence="1" type="ORF">AOCH_006962</name>
</gene>
<dbReference type="EMBL" id="JYKN01001397">
    <property type="protein sequence ID" value="KKK20707.1"/>
    <property type="molecule type" value="Genomic_DNA"/>
</dbReference>
<reference evidence="1 2" key="1">
    <citation type="submission" date="2015-02" db="EMBL/GenBank/DDBJ databases">
        <title>Draft Genome Sequences of Two Closely-Related Aflatoxigenic Aspergillus Species Obtained from the Cote d'Ivoire.</title>
        <authorList>
            <person name="Moore G.G."/>
            <person name="Beltz S.B."/>
            <person name="Mack B.M."/>
        </authorList>
    </citation>
    <scope>NUCLEOTIDE SEQUENCE [LARGE SCALE GENOMIC DNA]</scope>
    <source>
        <strain evidence="1 2">SRRC1432</strain>
    </source>
</reference>
<organism evidence="1 2">
    <name type="scientific">Aspergillus ochraceoroseus</name>
    <dbReference type="NCBI Taxonomy" id="138278"/>
    <lineage>
        <taxon>Eukaryota</taxon>
        <taxon>Fungi</taxon>
        <taxon>Dikarya</taxon>
        <taxon>Ascomycota</taxon>
        <taxon>Pezizomycotina</taxon>
        <taxon>Eurotiomycetes</taxon>
        <taxon>Eurotiomycetidae</taxon>
        <taxon>Eurotiales</taxon>
        <taxon>Aspergillaceae</taxon>
        <taxon>Aspergillus</taxon>
        <taxon>Aspergillus subgen. Nidulantes</taxon>
    </lineage>
</organism>
<feature type="non-terminal residue" evidence="1">
    <location>
        <position position="1"/>
    </location>
</feature>
<comment type="caution">
    <text evidence="1">The sequence shown here is derived from an EMBL/GenBank/DDBJ whole genome shotgun (WGS) entry which is preliminary data.</text>
</comment>